<comment type="caution">
    <text evidence="9">The sequence shown here is derived from an EMBL/GenBank/DDBJ whole genome shotgun (WGS) entry which is preliminary data.</text>
</comment>
<feature type="binding site" evidence="5">
    <location>
        <position position="127"/>
    </location>
    <ligand>
        <name>ATP</name>
        <dbReference type="ChEBI" id="CHEBI:30616"/>
    </ligand>
</feature>
<feature type="binding site" evidence="5">
    <location>
        <begin position="10"/>
        <end position="15"/>
    </location>
    <ligand>
        <name>ATP</name>
        <dbReference type="ChEBI" id="CHEBI:30616"/>
    </ligand>
</feature>
<dbReference type="NCBIfam" id="NF001381">
    <property type="entry name" value="PRK00279.1-3"/>
    <property type="match status" value="1"/>
</dbReference>
<dbReference type="UniPathway" id="UPA00588">
    <property type="reaction ID" value="UER00649"/>
</dbReference>
<evidence type="ECO:0000256" key="2">
    <source>
        <dbReference type="ARBA" id="ARBA00022727"/>
    </source>
</evidence>
<proteinExistence type="inferred from homology"/>
<evidence type="ECO:0000256" key="1">
    <source>
        <dbReference type="ARBA" id="ARBA00022679"/>
    </source>
</evidence>
<dbReference type="Gene3D" id="3.40.50.300">
    <property type="entry name" value="P-loop containing nucleotide triphosphate hydrolases"/>
    <property type="match status" value="1"/>
</dbReference>
<dbReference type="SUPFAM" id="SSF52540">
    <property type="entry name" value="P-loop containing nucleoside triphosphate hydrolases"/>
    <property type="match status" value="1"/>
</dbReference>
<dbReference type="GO" id="GO:0005524">
    <property type="term" value="F:ATP binding"/>
    <property type="evidence" value="ECO:0007669"/>
    <property type="project" value="UniProtKB-UniRule"/>
</dbReference>
<dbReference type="Proteomes" id="UP000319619">
    <property type="component" value="Unassembled WGS sequence"/>
</dbReference>
<dbReference type="FunFam" id="3.40.50.300:FF:000106">
    <property type="entry name" value="Adenylate kinase mitochondrial"/>
    <property type="match status" value="1"/>
</dbReference>
<dbReference type="InterPro" id="IPR006259">
    <property type="entry name" value="Adenyl_kin_sub"/>
</dbReference>
<feature type="binding site" evidence="5">
    <location>
        <position position="199"/>
    </location>
    <ligand>
        <name>ATP</name>
        <dbReference type="ChEBI" id="CHEBI:30616"/>
    </ligand>
</feature>
<evidence type="ECO:0000256" key="4">
    <source>
        <dbReference type="ARBA" id="ARBA00022777"/>
    </source>
</evidence>
<dbReference type="NCBIfam" id="NF011100">
    <property type="entry name" value="PRK14527.1"/>
    <property type="match status" value="1"/>
</dbReference>
<organism evidence="9 10">
    <name type="scientific">candidate division LCP-89 bacterium B3_LCP</name>
    <dbReference type="NCBI Taxonomy" id="2012998"/>
    <lineage>
        <taxon>Bacteria</taxon>
        <taxon>Pseudomonadati</taxon>
        <taxon>Bacteria division LCP-89</taxon>
    </lineage>
</organism>
<comment type="catalytic activity">
    <reaction evidence="5 7">
        <text>AMP + ATP = 2 ADP</text>
        <dbReference type="Rhea" id="RHEA:12973"/>
        <dbReference type="ChEBI" id="CHEBI:30616"/>
        <dbReference type="ChEBI" id="CHEBI:456215"/>
        <dbReference type="ChEBI" id="CHEBI:456216"/>
        <dbReference type="EC" id="2.7.4.3"/>
    </reaction>
</comment>
<feature type="region of interest" description="LID" evidence="5">
    <location>
        <begin position="126"/>
        <end position="163"/>
    </location>
</feature>
<evidence type="ECO:0000313" key="10">
    <source>
        <dbReference type="Proteomes" id="UP000319619"/>
    </source>
</evidence>
<accession>A0A532UZR2</accession>
<evidence type="ECO:0000256" key="7">
    <source>
        <dbReference type="RuleBase" id="RU003331"/>
    </source>
</evidence>
<evidence type="ECO:0000259" key="8">
    <source>
        <dbReference type="Pfam" id="PF05191"/>
    </source>
</evidence>
<dbReference type="AlphaFoldDB" id="A0A532UZR2"/>
<feature type="binding site" evidence="5">
    <location>
        <begin position="57"/>
        <end position="59"/>
    </location>
    <ligand>
        <name>AMP</name>
        <dbReference type="ChEBI" id="CHEBI:456215"/>
    </ligand>
</feature>
<evidence type="ECO:0000256" key="6">
    <source>
        <dbReference type="RuleBase" id="RU003330"/>
    </source>
</evidence>
<feature type="binding site" evidence="5">
    <location>
        <position position="31"/>
    </location>
    <ligand>
        <name>AMP</name>
        <dbReference type="ChEBI" id="CHEBI:456215"/>
    </ligand>
</feature>
<feature type="binding site" evidence="5">
    <location>
        <position position="150"/>
    </location>
    <ligand>
        <name>Zn(2+)</name>
        <dbReference type="ChEBI" id="CHEBI:29105"/>
        <note>structural</note>
    </ligand>
</feature>
<dbReference type="EMBL" id="NJBN01000005">
    <property type="protein sequence ID" value="TKJ40408.1"/>
    <property type="molecule type" value="Genomic_DNA"/>
</dbReference>
<keyword evidence="4 5" id="KW-0418">Kinase</keyword>
<keyword evidence="5" id="KW-0862">Zinc</keyword>
<feature type="binding site" evidence="5">
    <location>
        <position position="160"/>
    </location>
    <ligand>
        <name>AMP</name>
        <dbReference type="ChEBI" id="CHEBI:456215"/>
    </ligand>
</feature>
<keyword evidence="5 7" id="KW-0067">ATP-binding</keyword>
<sequence length="218" mass="23839">MNVILLGAPGSGKGTQAKQLVTKYGFPQISTGDILRKAVTDGTPIGKEAQKFMKAGELVPDDVILGVIEERLKEDDCKVGAIFDGFPRTLQQAYGLESLLKRIGSALDLCVSLEVPDDKVVTRLSARRGCSECGQDYNMISNPPPADGRCVKCSGEIIQRTDDQEDTIRNRLAVYRRQTKPLQDYYSGRGLLSIVDADGSPEDIFTKVCSVLDDHDKE</sequence>
<dbReference type="InterPro" id="IPR000850">
    <property type="entry name" value="Adenylat/UMP-CMP_kin"/>
</dbReference>
<dbReference type="NCBIfam" id="NF001380">
    <property type="entry name" value="PRK00279.1-2"/>
    <property type="match status" value="1"/>
</dbReference>
<dbReference type="InterPro" id="IPR033690">
    <property type="entry name" value="Adenylat_kinase_CS"/>
</dbReference>
<feature type="binding site" evidence="5">
    <location>
        <position position="153"/>
    </location>
    <ligand>
        <name>Zn(2+)</name>
        <dbReference type="ChEBI" id="CHEBI:29105"/>
        <note>structural</note>
    </ligand>
</feature>
<dbReference type="PANTHER" id="PTHR23359">
    <property type="entry name" value="NUCLEOTIDE KINASE"/>
    <property type="match status" value="1"/>
</dbReference>
<comment type="subunit">
    <text evidence="5 7">Monomer.</text>
</comment>
<keyword evidence="5" id="KW-0479">Metal-binding</keyword>
<comment type="function">
    <text evidence="5">Catalyzes the reversible transfer of the terminal phosphate group between ATP and AMP. Plays an important role in cellular energy homeostasis and in adenine nucleotide metabolism.</text>
</comment>
<feature type="binding site" evidence="5">
    <location>
        <position position="133"/>
    </location>
    <ligand>
        <name>Zn(2+)</name>
        <dbReference type="ChEBI" id="CHEBI:29105"/>
        <note>structural</note>
    </ligand>
</feature>
<dbReference type="Pfam" id="PF00406">
    <property type="entry name" value="ADK"/>
    <property type="match status" value="1"/>
</dbReference>
<feature type="domain" description="Adenylate kinase active site lid" evidence="8">
    <location>
        <begin position="127"/>
        <end position="162"/>
    </location>
</feature>
<feature type="binding site" evidence="5">
    <location>
        <position position="92"/>
    </location>
    <ligand>
        <name>AMP</name>
        <dbReference type="ChEBI" id="CHEBI:456215"/>
    </ligand>
</feature>
<dbReference type="GO" id="GO:0005737">
    <property type="term" value="C:cytoplasm"/>
    <property type="evidence" value="ECO:0007669"/>
    <property type="project" value="UniProtKB-SubCell"/>
</dbReference>
<dbReference type="InterPro" id="IPR027417">
    <property type="entry name" value="P-loop_NTPase"/>
</dbReference>
<feature type="binding site" evidence="5">
    <location>
        <position position="171"/>
    </location>
    <ligand>
        <name>AMP</name>
        <dbReference type="ChEBI" id="CHEBI:456215"/>
    </ligand>
</feature>
<evidence type="ECO:0000256" key="3">
    <source>
        <dbReference type="ARBA" id="ARBA00022741"/>
    </source>
</evidence>
<evidence type="ECO:0000313" key="9">
    <source>
        <dbReference type="EMBL" id="TKJ40408.1"/>
    </source>
</evidence>
<dbReference type="NCBIfam" id="TIGR01351">
    <property type="entry name" value="adk"/>
    <property type="match status" value="1"/>
</dbReference>
<keyword evidence="5" id="KW-0963">Cytoplasm</keyword>
<reference evidence="9 10" key="1">
    <citation type="submission" date="2017-06" db="EMBL/GenBank/DDBJ databases">
        <title>Novel microbial phyla capable of carbon fixation and sulfur reduction in deep-sea sediments.</title>
        <authorList>
            <person name="Huang J."/>
            <person name="Baker B."/>
            <person name="Wang Y."/>
        </authorList>
    </citation>
    <scope>NUCLEOTIDE SEQUENCE [LARGE SCALE GENOMIC DNA]</scope>
    <source>
        <strain evidence="9">B3_LCP</strain>
    </source>
</reference>
<name>A0A532UZR2_UNCL8</name>
<dbReference type="InterPro" id="IPR007862">
    <property type="entry name" value="Adenylate_kinase_lid-dom"/>
</dbReference>
<dbReference type="Pfam" id="PF05191">
    <property type="entry name" value="ADK_lid"/>
    <property type="match status" value="1"/>
</dbReference>
<dbReference type="PROSITE" id="PS00113">
    <property type="entry name" value="ADENYLATE_KINASE"/>
    <property type="match status" value="1"/>
</dbReference>
<comment type="domain">
    <text evidence="5">Consists of three domains, a large central CORE domain and two small peripheral domains, NMPbind and LID, which undergo movements during catalysis. The LID domain closes over the site of phosphoryl transfer upon ATP binding. Assembling and dissambling the active center during each catalytic cycle provides an effective means to prevent ATP hydrolysis. Some bacteria have evolved a zinc-coordinating structure that stabilizes the LID domain.</text>
</comment>
<dbReference type="HAMAP" id="MF_00235">
    <property type="entry name" value="Adenylate_kinase_Adk"/>
    <property type="match status" value="1"/>
</dbReference>
<dbReference type="PRINTS" id="PR00094">
    <property type="entry name" value="ADENYLTKNASE"/>
</dbReference>
<protein>
    <recommendedName>
        <fullName evidence="5 7">Adenylate kinase</fullName>
        <shortName evidence="5">AK</shortName>
        <ecNumber evidence="5 7">2.7.4.3</ecNumber>
    </recommendedName>
    <alternativeName>
        <fullName evidence="5">ATP-AMP transphosphorylase</fullName>
    </alternativeName>
    <alternativeName>
        <fullName evidence="5">ATP:AMP phosphotransferase</fullName>
    </alternativeName>
    <alternativeName>
        <fullName evidence="5">Adenylate monophosphate kinase</fullName>
    </alternativeName>
</protein>
<keyword evidence="1 5" id="KW-0808">Transferase</keyword>
<comment type="similarity">
    <text evidence="5 6">Belongs to the adenylate kinase family.</text>
</comment>
<feature type="binding site" evidence="5">
    <location>
        <begin position="85"/>
        <end position="88"/>
    </location>
    <ligand>
        <name>AMP</name>
        <dbReference type="ChEBI" id="CHEBI:456215"/>
    </ligand>
</feature>
<feature type="binding site" evidence="5">
    <location>
        <position position="130"/>
    </location>
    <ligand>
        <name>Zn(2+)</name>
        <dbReference type="ChEBI" id="CHEBI:29105"/>
        <note>structural</note>
    </ligand>
</feature>
<comment type="caution">
    <text evidence="5">Lacks conserved residue(s) required for the propagation of feature annotation.</text>
</comment>
<dbReference type="GO" id="GO:0044209">
    <property type="term" value="P:AMP salvage"/>
    <property type="evidence" value="ECO:0007669"/>
    <property type="project" value="UniProtKB-UniRule"/>
</dbReference>
<feature type="binding site" evidence="5">
    <location>
        <position position="36"/>
    </location>
    <ligand>
        <name>AMP</name>
        <dbReference type="ChEBI" id="CHEBI:456215"/>
    </ligand>
</feature>
<feature type="region of interest" description="NMP" evidence="5">
    <location>
        <begin position="30"/>
        <end position="59"/>
    </location>
</feature>
<evidence type="ECO:0000256" key="5">
    <source>
        <dbReference type="HAMAP-Rule" id="MF_00235"/>
    </source>
</evidence>
<keyword evidence="3 5" id="KW-0547">Nucleotide-binding</keyword>
<dbReference type="CDD" id="cd01428">
    <property type="entry name" value="ADK"/>
    <property type="match status" value="1"/>
</dbReference>
<gene>
    <name evidence="5" type="primary">adk</name>
    <name evidence="9" type="ORF">CEE37_08795</name>
</gene>
<dbReference type="EC" id="2.7.4.3" evidence="5 7"/>
<comment type="subcellular location">
    <subcellularLocation>
        <location evidence="5 7">Cytoplasm</location>
    </subcellularLocation>
</comment>
<dbReference type="GO" id="GO:0008270">
    <property type="term" value="F:zinc ion binding"/>
    <property type="evidence" value="ECO:0007669"/>
    <property type="project" value="UniProtKB-UniRule"/>
</dbReference>
<dbReference type="GO" id="GO:0004017">
    <property type="term" value="F:AMP kinase activity"/>
    <property type="evidence" value="ECO:0007669"/>
    <property type="project" value="UniProtKB-UniRule"/>
</dbReference>
<keyword evidence="2 5" id="KW-0545">Nucleotide biosynthesis</keyword>
<comment type="pathway">
    <text evidence="5">Purine metabolism; AMP biosynthesis via salvage pathway; AMP from ADP: step 1/1.</text>
</comment>